<evidence type="ECO:0000313" key="9">
    <source>
        <dbReference type="Proteomes" id="UP000325302"/>
    </source>
</evidence>
<protein>
    <recommendedName>
        <fullName evidence="7">UPF0761 membrane protein E1H14_03690</fullName>
    </recommendedName>
</protein>
<evidence type="ECO:0000256" key="7">
    <source>
        <dbReference type="HAMAP-Rule" id="MF_00672"/>
    </source>
</evidence>
<keyword evidence="3" id="KW-0997">Cell inner membrane</keyword>
<proteinExistence type="inferred from homology"/>
<evidence type="ECO:0000313" key="8">
    <source>
        <dbReference type="EMBL" id="KAA0875945.1"/>
    </source>
</evidence>
<keyword evidence="6 7" id="KW-0472">Membrane</keyword>
<evidence type="ECO:0000256" key="5">
    <source>
        <dbReference type="ARBA" id="ARBA00022989"/>
    </source>
</evidence>
<comment type="subcellular location">
    <subcellularLocation>
        <location evidence="1 7">Cell membrane</location>
        <topology evidence="1 7">Multi-pass membrane protein</topology>
    </subcellularLocation>
</comment>
<feature type="transmembrane region" description="Helical" evidence="7">
    <location>
        <begin position="239"/>
        <end position="261"/>
    </location>
</feature>
<evidence type="ECO:0000256" key="4">
    <source>
        <dbReference type="ARBA" id="ARBA00022692"/>
    </source>
</evidence>
<feature type="transmembrane region" description="Helical" evidence="7">
    <location>
        <begin position="134"/>
        <end position="163"/>
    </location>
</feature>
<dbReference type="Pfam" id="PF03631">
    <property type="entry name" value="Virul_fac_BrkB"/>
    <property type="match status" value="1"/>
</dbReference>
<dbReference type="GO" id="GO:0005886">
    <property type="term" value="C:plasma membrane"/>
    <property type="evidence" value="ECO:0007669"/>
    <property type="project" value="UniProtKB-SubCell"/>
</dbReference>
<feature type="transmembrane region" description="Helical" evidence="7">
    <location>
        <begin position="202"/>
        <end position="219"/>
    </location>
</feature>
<feature type="transmembrane region" description="Helical" evidence="7">
    <location>
        <begin position="175"/>
        <end position="195"/>
    </location>
</feature>
<keyword evidence="5 7" id="KW-1133">Transmembrane helix</keyword>
<dbReference type="Proteomes" id="UP000325302">
    <property type="component" value="Unassembled WGS sequence"/>
</dbReference>
<comment type="similarity">
    <text evidence="7">Belongs to the UPF0761 family.</text>
</comment>
<comment type="caution">
    <text evidence="8">The sequence shown here is derived from an EMBL/GenBank/DDBJ whole genome shotgun (WGS) entry which is preliminary data.</text>
</comment>
<evidence type="ECO:0000256" key="2">
    <source>
        <dbReference type="ARBA" id="ARBA00022475"/>
    </source>
</evidence>
<dbReference type="NCBIfam" id="TIGR00765">
    <property type="entry name" value="yihY_not_rbn"/>
    <property type="match status" value="1"/>
</dbReference>
<feature type="transmembrane region" description="Helical" evidence="7">
    <location>
        <begin position="94"/>
        <end position="113"/>
    </location>
</feature>
<dbReference type="InterPro" id="IPR023679">
    <property type="entry name" value="UPF0761_bac"/>
</dbReference>
<dbReference type="OrthoDB" id="9808671at2"/>
<evidence type="ECO:0000256" key="3">
    <source>
        <dbReference type="ARBA" id="ARBA00022519"/>
    </source>
</evidence>
<gene>
    <name evidence="8" type="ORF">E1H14_03690</name>
</gene>
<dbReference type="EMBL" id="SMRS01000002">
    <property type="protein sequence ID" value="KAA0875945.1"/>
    <property type="molecule type" value="Genomic_DNA"/>
</dbReference>
<dbReference type="InterPro" id="IPR017039">
    <property type="entry name" value="Virul_fac_BrkB"/>
</dbReference>
<dbReference type="AlphaFoldDB" id="A0A5A9W6W9"/>
<name>A0A5A9W6W9_9GAMM</name>
<keyword evidence="4 7" id="KW-0812">Transmembrane</keyword>
<organism evidence="8 9">
    <name type="scientific">Nitrincola tapanii</name>
    <dbReference type="NCBI Taxonomy" id="1708751"/>
    <lineage>
        <taxon>Bacteria</taxon>
        <taxon>Pseudomonadati</taxon>
        <taxon>Pseudomonadota</taxon>
        <taxon>Gammaproteobacteria</taxon>
        <taxon>Oceanospirillales</taxon>
        <taxon>Oceanospirillaceae</taxon>
        <taxon>Nitrincola</taxon>
    </lineage>
</organism>
<evidence type="ECO:0000256" key="1">
    <source>
        <dbReference type="ARBA" id="ARBA00004651"/>
    </source>
</evidence>
<accession>A0A5A9W6W9</accession>
<evidence type="ECO:0000256" key="6">
    <source>
        <dbReference type="ARBA" id="ARBA00023136"/>
    </source>
</evidence>
<dbReference type="PANTHER" id="PTHR30213">
    <property type="entry name" value="INNER MEMBRANE PROTEIN YHJD"/>
    <property type="match status" value="1"/>
</dbReference>
<reference evidence="8 9" key="1">
    <citation type="submission" date="2019-03" db="EMBL/GenBank/DDBJ databases">
        <title>Nitrincola sp. nov. isolated from an Indian soda lake.</title>
        <authorList>
            <person name="Joshi A."/>
            <person name="Thite S.V."/>
            <person name="Joseph N."/>
            <person name="Dhotre D."/>
            <person name="Moorthy M."/>
            <person name="Shouche Y.S."/>
        </authorList>
    </citation>
    <scope>NUCLEOTIDE SEQUENCE [LARGE SCALE GENOMIC DNA]</scope>
    <source>
        <strain evidence="8 9">MEB193</strain>
    </source>
</reference>
<keyword evidence="9" id="KW-1185">Reference proteome</keyword>
<feature type="transmembrane region" description="Helical" evidence="7">
    <location>
        <begin position="31"/>
        <end position="54"/>
    </location>
</feature>
<dbReference type="HAMAP" id="MF_00672">
    <property type="entry name" value="UPF0761"/>
    <property type="match status" value="1"/>
</dbReference>
<dbReference type="PANTHER" id="PTHR30213:SF0">
    <property type="entry name" value="UPF0761 MEMBRANE PROTEIN YIHY"/>
    <property type="match status" value="1"/>
</dbReference>
<sequence length="410" mass="45591">MPELEPKVLFLFIRDLVRQFIANQGILNASALTYTTLFAVVPLVTVSYAMLAAIPNFQGVGETVQAWVLENFVPATGEVVHTYLQDFTAQARRLTAIGVLFLIITSIMMMKNIEAALNRIWRVQEPRRGISSFLLYWAVLSLGPLLVGLGLVVTSYITALPAFTSASEVVGPGRLFASLPILFSAIAFMLLYAAVPNCRVPLAAAAIGGIAAALMFELAKRSFAFFVTQFPSYELIYGAFAAVPMFLAWIFISWVIILLGAELSRALAVYSFKQRLRDEPPLVTLLSVLNQLWQAQRQGRACSDLDIIKAQPGLNQSRWDAYQQPLLQAKIMQRNAQGRYLLARDLNDFTLLDLVRALPWPMPQSYPTLADAPPWLLASIQHLESIQSYAEDAMQQPLVSLFKREEFQAA</sequence>
<keyword evidence="2 7" id="KW-1003">Cell membrane</keyword>